<evidence type="ECO:0000313" key="3">
    <source>
        <dbReference type="EMBL" id="ORX72336.1"/>
    </source>
</evidence>
<gene>
    <name evidence="3" type="ORF">DL89DRAFT_112210</name>
</gene>
<dbReference type="GeneID" id="63799765"/>
<dbReference type="Proteomes" id="UP000193922">
    <property type="component" value="Unassembled WGS sequence"/>
</dbReference>
<feature type="transmembrane region" description="Helical" evidence="2">
    <location>
        <begin position="36"/>
        <end position="59"/>
    </location>
</feature>
<feature type="transmembrane region" description="Helical" evidence="2">
    <location>
        <begin position="147"/>
        <end position="170"/>
    </location>
</feature>
<keyword evidence="4" id="KW-1185">Reference proteome</keyword>
<keyword evidence="2" id="KW-0472">Membrane</keyword>
<proteinExistence type="predicted"/>
<protein>
    <submittedName>
        <fullName evidence="3">Uncharacterized protein</fullName>
    </submittedName>
</protein>
<feature type="region of interest" description="Disordered" evidence="1">
    <location>
        <begin position="204"/>
        <end position="229"/>
    </location>
</feature>
<evidence type="ECO:0000256" key="1">
    <source>
        <dbReference type="SAM" id="MobiDB-lite"/>
    </source>
</evidence>
<accession>A0A1Y1WGH7</accession>
<keyword evidence="2" id="KW-1133">Transmembrane helix</keyword>
<organism evidence="3 4">
    <name type="scientific">Linderina pennispora</name>
    <dbReference type="NCBI Taxonomy" id="61395"/>
    <lineage>
        <taxon>Eukaryota</taxon>
        <taxon>Fungi</taxon>
        <taxon>Fungi incertae sedis</taxon>
        <taxon>Zoopagomycota</taxon>
        <taxon>Kickxellomycotina</taxon>
        <taxon>Kickxellomycetes</taxon>
        <taxon>Kickxellales</taxon>
        <taxon>Kickxellaceae</taxon>
        <taxon>Linderina</taxon>
    </lineage>
</organism>
<feature type="transmembrane region" description="Helical" evidence="2">
    <location>
        <begin position="71"/>
        <end position="93"/>
    </location>
</feature>
<dbReference type="AlphaFoldDB" id="A0A1Y1WGH7"/>
<feature type="compositionally biased region" description="Low complexity" evidence="1">
    <location>
        <begin position="207"/>
        <end position="222"/>
    </location>
</feature>
<feature type="transmembrane region" description="Helical" evidence="2">
    <location>
        <begin position="105"/>
        <end position="124"/>
    </location>
</feature>
<comment type="caution">
    <text evidence="3">The sequence shown here is derived from an EMBL/GenBank/DDBJ whole genome shotgun (WGS) entry which is preliminary data.</text>
</comment>
<evidence type="ECO:0000256" key="2">
    <source>
        <dbReference type="SAM" id="Phobius"/>
    </source>
</evidence>
<evidence type="ECO:0000313" key="4">
    <source>
        <dbReference type="Proteomes" id="UP000193922"/>
    </source>
</evidence>
<dbReference type="RefSeq" id="XP_040745760.1">
    <property type="nucleotide sequence ID" value="XM_040883117.1"/>
</dbReference>
<reference evidence="3 4" key="1">
    <citation type="submission" date="2016-07" db="EMBL/GenBank/DDBJ databases">
        <title>Pervasive Adenine N6-methylation of Active Genes in Fungi.</title>
        <authorList>
            <consortium name="DOE Joint Genome Institute"/>
            <person name="Mondo S.J."/>
            <person name="Dannebaum R.O."/>
            <person name="Kuo R.C."/>
            <person name="Labutti K."/>
            <person name="Haridas S."/>
            <person name="Kuo A."/>
            <person name="Salamov A."/>
            <person name="Ahrendt S.R."/>
            <person name="Lipzen A."/>
            <person name="Sullivan W."/>
            <person name="Andreopoulos W.B."/>
            <person name="Clum A."/>
            <person name="Lindquist E."/>
            <person name="Daum C."/>
            <person name="Ramamoorthy G.K."/>
            <person name="Gryganskyi A."/>
            <person name="Culley D."/>
            <person name="Magnuson J.K."/>
            <person name="James T.Y."/>
            <person name="O'Malley M.A."/>
            <person name="Stajich J.E."/>
            <person name="Spatafora J.W."/>
            <person name="Visel A."/>
            <person name="Grigoriev I.V."/>
        </authorList>
    </citation>
    <scope>NUCLEOTIDE SEQUENCE [LARGE SCALE GENOMIC DNA]</scope>
    <source>
        <strain evidence="3 4">ATCC 12442</strain>
    </source>
</reference>
<dbReference type="EMBL" id="MCFD01000003">
    <property type="protein sequence ID" value="ORX72336.1"/>
    <property type="molecule type" value="Genomic_DNA"/>
</dbReference>
<name>A0A1Y1WGH7_9FUNG</name>
<keyword evidence="2" id="KW-0812">Transmembrane</keyword>
<sequence length="229" mass="25411">MPFSAKSIFSGALGIAGDEVSKSVNRRPEVILLRKVLPWSIFTAQHLLNASTLLMFAIYELKTTTHHFFPIVHTAIRALIMLVVFATAGYFIFTKKKHWDIWMSRTHALGFTGMNALVGALLSYDPMLPEIQEGESKNKIGPHAKRMFYAAEVFVAVYVIGSLLVLLFTYKARTKLPGHVKPFPKAPADDCAGTYAPKPMSTTYQDSSYLSSTNSSSHTVVSDPKFSFL</sequence>